<dbReference type="STRING" id="1122213.GCA_000423365_02003"/>
<organism evidence="2 3">
    <name type="scientific">Maritalea myrionectae</name>
    <dbReference type="NCBI Taxonomy" id="454601"/>
    <lineage>
        <taxon>Bacteria</taxon>
        <taxon>Pseudomonadati</taxon>
        <taxon>Pseudomonadota</taxon>
        <taxon>Alphaproteobacteria</taxon>
        <taxon>Hyphomicrobiales</taxon>
        <taxon>Devosiaceae</taxon>
        <taxon>Maritalea</taxon>
    </lineage>
</organism>
<dbReference type="AlphaFoldDB" id="A0A2R4MBA6"/>
<gene>
    <name evidence="2" type="ORF">MXMO3_00795</name>
</gene>
<sequence length="148" mass="16379">MSYHERNIVTYLISGIIVMTIYSFYMLDLYQAGLLDGPDAGIELGWSALKLIGGSIIVTVVISVLVSIANAIITKESDFDKADERDKLIDLVGMKVGFITFSIFFVTGMIWLALGAPMQYILLGSIYAMFFASLIEGATRLVLYRRGF</sequence>
<evidence type="ECO:0000256" key="1">
    <source>
        <dbReference type="SAM" id="Phobius"/>
    </source>
</evidence>
<keyword evidence="3" id="KW-1185">Reference proteome</keyword>
<feature type="transmembrane region" description="Helical" evidence="1">
    <location>
        <begin position="47"/>
        <end position="73"/>
    </location>
</feature>
<keyword evidence="1" id="KW-0812">Transmembrane</keyword>
<feature type="transmembrane region" description="Helical" evidence="1">
    <location>
        <begin position="7"/>
        <end position="27"/>
    </location>
</feature>
<dbReference type="KEGG" id="mmyr:MXMO3_00795"/>
<accession>A0A2R4MBA6</accession>
<keyword evidence="1" id="KW-0472">Membrane</keyword>
<dbReference type="RefSeq" id="WP_156905534.1">
    <property type="nucleotide sequence ID" value="NZ_CP021330.1"/>
</dbReference>
<reference evidence="2 3" key="1">
    <citation type="submission" date="2017-05" db="EMBL/GenBank/DDBJ databases">
        <title>Genome Analysis of Maritalea myrionectae HL2708#5.</title>
        <authorList>
            <consortium name="Cotde Inc.-PKNU"/>
            <person name="Jang D."/>
            <person name="Oh H.-M."/>
        </authorList>
    </citation>
    <scope>NUCLEOTIDE SEQUENCE [LARGE SCALE GENOMIC DNA]</scope>
    <source>
        <strain evidence="2 3">HL2708#5</strain>
    </source>
</reference>
<evidence type="ECO:0000313" key="2">
    <source>
        <dbReference type="EMBL" id="AVX03327.1"/>
    </source>
</evidence>
<keyword evidence="1" id="KW-1133">Transmembrane helix</keyword>
<feature type="transmembrane region" description="Helical" evidence="1">
    <location>
        <begin position="94"/>
        <end position="114"/>
    </location>
</feature>
<feature type="transmembrane region" description="Helical" evidence="1">
    <location>
        <begin position="120"/>
        <end position="143"/>
    </location>
</feature>
<dbReference type="Proteomes" id="UP000258927">
    <property type="component" value="Chromosome"/>
</dbReference>
<dbReference type="EMBL" id="CP021330">
    <property type="protein sequence ID" value="AVX03327.1"/>
    <property type="molecule type" value="Genomic_DNA"/>
</dbReference>
<name>A0A2R4MBA6_9HYPH</name>
<protein>
    <submittedName>
        <fullName evidence="2">Uncharacterized protein</fullName>
    </submittedName>
</protein>
<proteinExistence type="predicted"/>
<evidence type="ECO:0000313" key="3">
    <source>
        <dbReference type="Proteomes" id="UP000258927"/>
    </source>
</evidence>